<organism evidence="1 2">
    <name type="scientific">Amycolatopsis australiensis</name>
    <dbReference type="NCBI Taxonomy" id="546364"/>
    <lineage>
        <taxon>Bacteria</taxon>
        <taxon>Bacillati</taxon>
        <taxon>Actinomycetota</taxon>
        <taxon>Actinomycetes</taxon>
        <taxon>Pseudonocardiales</taxon>
        <taxon>Pseudonocardiaceae</taxon>
        <taxon>Amycolatopsis</taxon>
    </lineage>
</organism>
<protein>
    <submittedName>
        <fullName evidence="1">Uncharacterized protein</fullName>
    </submittedName>
</protein>
<name>A0A1K1T500_9PSEU</name>
<accession>A0A1K1T500</accession>
<proteinExistence type="predicted"/>
<dbReference type="Proteomes" id="UP000182740">
    <property type="component" value="Unassembled WGS sequence"/>
</dbReference>
<sequence>MTFFDIEGYEPRWLTGRQAIVSAHGARLAALAGRRLTGAWLAWDLDDGTWFADAPVLLGFEGEQVELCHHKFDELSITWRTADPLRRARWTFGDDPAIRLAWRTGARAELAELQGRRLRSVELLEWAGDDLARGMVAPRFAFADGGAVTVHNALDENGLEFGEPDPAYRRYRL</sequence>
<dbReference type="RefSeq" id="WP_072481156.1">
    <property type="nucleotide sequence ID" value="NZ_FPJG01000006.1"/>
</dbReference>
<evidence type="ECO:0000313" key="2">
    <source>
        <dbReference type="Proteomes" id="UP000182740"/>
    </source>
</evidence>
<dbReference type="AlphaFoldDB" id="A0A1K1T500"/>
<keyword evidence="2" id="KW-1185">Reference proteome</keyword>
<gene>
    <name evidence="1" type="ORF">SAMN04489730_8077</name>
</gene>
<reference evidence="2" key="1">
    <citation type="submission" date="2016-11" db="EMBL/GenBank/DDBJ databases">
        <authorList>
            <person name="Varghese N."/>
            <person name="Submissions S."/>
        </authorList>
    </citation>
    <scope>NUCLEOTIDE SEQUENCE [LARGE SCALE GENOMIC DNA]</scope>
    <source>
        <strain evidence="2">DSM 44671</strain>
    </source>
</reference>
<dbReference type="OrthoDB" id="3288608at2"/>
<evidence type="ECO:0000313" key="1">
    <source>
        <dbReference type="EMBL" id="SFW91656.1"/>
    </source>
</evidence>
<dbReference type="EMBL" id="FPJG01000006">
    <property type="protein sequence ID" value="SFW91656.1"/>
    <property type="molecule type" value="Genomic_DNA"/>
</dbReference>
<dbReference type="STRING" id="546364.SAMN04489730_8077"/>